<dbReference type="RefSeq" id="WP_025061829.1">
    <property type="nucleotide sequence ID" value="NZ_RAQK01000002.1"/>
</dbReference>
<evidence type="ECO:0000256" key="1">
    <source>
        <dbReference type="SAM" id="Phobius"/>
    </source>
</evidence>
<name>A0A420DIU9_9RHOB</name>
<dbReference type="EMBL" id="RAQK01000002">
    <property type="protein sequence ID" value="RKE94138.1"/>
    <property type="molecule type" value="Genomic_DNA"/>
</dbReference>
<reference evidence="2 3" key="1">
    <citation type="submission" date="2018-09" db="EMBL/GenBank/DDBJ databases">
        <title>Genomic Encyclopedia of Archaeal and Bacterial Type Strains, Phase II (KMG-II): from individual species to whole genera.</title>
        <authorList>
            <person name="Goeker M."/>
        </authorList>
    </citation>
    <scope>NUCLEOTIDE SEQUENCE [LARGE SCALE GENOMIC DNA]</scope>
    <source>
        <strain evidence="2 3">DSM 11458</strain>
    </source>
</reference>
<keyword evidence="1" id="KW-0812">Transmembrane</keyword>
<evidence type="ECO:0000313" key="2">
    <source>
        <dbReference type="EMBL" id="RKE94138.1"/>
    </source>
</evidence>
<feature type="transmembrane region" description="Helical" evidence="1">
    <location>
        <begin position="61"/>
        <end position="78"/>
    </location>
</feature>
<sequence length="165" mass="18165">MTMTADHSLEPHTPSSAITYMLNGSRLVMRMVCKVGAVSFGLVALLVWFAPGASWESDVMLFKLGLCFMAVFICAALWQQSAPPIPPSVEVDIANLEVRVVRTDSTRPRLVIERCAFSDLEKVDVRGRNIVFWSKGNRLMADFTLTHAATHANLLSTLRSAGKLV</sequence>
<keyword evidence="3" id="KW-1185">Reference proteome</keyword>
<dbReference type="Proteomes" id="UP000284407">
    <property type="component" value="Unassembled WGS sequence"/>
</dbReference>
<feature type="transmembrane region" description="Helical" evidence="1">
    <location>
        <begin position="31"/>
        <end position="49"/>
    </location>
</feature>
<dbReference type="STRING" id="1443111.Z949_1252"/>
<comment type="caution">
    <text evidence="2">The sequence shown here is derived from an EMBL/GenBank/DDBJ whole genome shotgun (WGS) entry which is preliminary data.</text>
</comment>
<evidence type="ECO:0000313" key="3">
    <source>
        <dbReference type="Proteomes" id="UP000284407"/>
    </source>
</evidence>
<dbReference type="OrthoDB" id="7725209at2"/>
<protein>
    <submittedName>
        <fullName evidence="2">Uncharacterized protein</fullName>
    </submittedName>
</protein>
<dbReference type="AlphaFoldDB" id="A0A420DIU9"/>
<gene>
    <name evidence="2" type="ORF">C8N30_3247</name>
</gene>
<keyword evidence="1" id="KW-0472">Membrane</keyword>
<accession>A0A420DIU9</accession>
<keyword evidence="1" id="KW-1133">Transmembrane helix</keyword>
<organism evidence="2 3">
    <name type="scientific">Sulfitobacter guttiformis</name>
    <dbReference type="NCBI Taxonomy" id="74349"/>
    <lineage>
        <taxon>Bacteria</taxon>
        <taxon>Pseudomonadati</taxon>
        <taxon>Pseudomonadota</taxon>
        <taxon>Alphaproteobacteria</taxon>
        <taxon>Rhodobacterales</taxon>
        <taxon>Roseobacteraceae</taxon>
        <taxon>Sulfitobacter</taxon>
    </lineage>
</organism>
<proteinExistence type="predicted"/>